<feature type="chain" id="PRO_5040999881" evidence="2">
    <location>
        <begin position="31"/>
        <end position="101"/>
    </location>
</feature>
<dbReference type="InterPro" id="IPR007039">
    <property type="entry name" value="TrbC/VirB2"/>
</dbReference>
<evidence type="ECO:0000256" key="2">
    <source>
        <dbReference type="SAM" id="SignalP"/>
    </source>
</evidence>
<dbReference type="EMBL" id="JALPRX010000089">
    <property type="protein sequence ID" value="MCK8786570.1"/>
    <property type="molecule type" value="Genomic_DNA"/>
</dbReference>
<keyword evidence="4" id="KW-1185">Reference proteome</keyword>
<comment type="caution">
    <text evidence="3">The sequence shown here is derived from an EMBL/GenBank/DDBJ whole genome shotgun (WGS) entry which is preliminary data.</text>
</comment>
<organism evidence="3 4">
    <name type="scientific">Roseomonas acroporae</name>
    <dbReference type="NCBI Taxonomy" id="2937791"/>
    <lineage>
        <taxon>Bacteria</taxon>
        <taxon>Pseudomonadati</taxon>
        <taxon>Pseudomonadota</taxon>
        <taxon>Alphaproteobacteria</taxon>
        <taxon>Acetobacterales</taxon>
        <taxon>Roseomonadaceae</taxon>
        <taxon>Roseomonas</taxon>
    </lineage>
</organism>
<feature type="transmembrane region" description="Helical" evidence="1">
    <location>
        <begin position="54"/>
        <end position="71"/>
    </location>
</feature>
<dbReference type="RefSeq" id="WP_248668684.1">
    <property type="nucleotide sequence ID" value="NZ_JALPRX010000089.1"/>
</dbReference>
<dbReference type="Pfam" id="PF04956">
    <property type="entry name" value="TrbC"/>
    <property type="match status" value="1"/>
</dbReference>
<gene>
    <name evidence="3" type="ORF">M0638_19530</name>
</gene>
<protein>
    <submittedName>
        <fullName evidence="3">TrbC/VirB2 family protein</fullName>
    </submittedName>
</protein>
<sequence>MTRLPSAKHATALALGAALLVLLLPDLAHAQAIGGGAGSGVVTQIVQWFMQNIARGLVMIGIIAVAIMLFVMRFSAGVIASVVAGGLILANADSIAAFFGF</sequence>
<keyword evidence="1" id="KW-0812">Transmembrane</keyword>
<dbReference type="Proteomes" id="UP001139516">
    <property type="component" value="Unassembled WGS sequence"/>
</dbReference>
<name>A0A9X2BZ11_9PROT</name>
<evidence type="ECO:0000313" key="3">
    <source>
        <dbReference type="EMBL" id="MCK8786570.1"/>
    </source>
</evidence>
<dbReference type="AlphaFoldDB" id="A0A9X2BZ11"/>
<keyword evidence="1" id="KW-1133">Transmembrane helix</keyword>
<feature type="signal peptide" evidence="2">
    <location>
        <begin position="1"/>
        <end position="30"/>
    </location>
</feature>
<reference evidence="3" key="1">
    <citation type="submission" date="2022-04" db="EMBL/GenBank/DDBJ databases">
        <title>Roseomonas acroporae sp. nov., isolated from coral Acropora digitifera.</title>
        <authorList>
            <person name="Sun H."/>
        </authorList>
    </citation>
    <scope>NUCLEOTIDE SEQUENCE</scope>
    <source>
        <strain evidence="3">NAR14</strain>
    </source>
</reference>
<accession>A0A9X2BZ11</accession>
<keyword evidence="1" id="KW-0472">Membrane</keyword>
<proteinExistence type="predicted"/>
<evidence type="ECO:0000313" key="4">
    <source>
        <dbReference type="Proteomes" id="UP001139516"/>
    </source>
</evidence>
<evidence type="ECO:0000256" key="1">
    <source>
        <dbReference type="SAM" id="Phobius"/>
    </source>
</evidence>
<keyword evidence="2" id="KW-0732">Signal</keyword>
<feature type="transmembrane region" description="Helical" evidence="1">
    <location>
        <begin position="78"/>
        <end position="99"/>
    </location>
</feature>